<organism evidence="1 2">
    <name type="scientific">Pseudochrobactrum asaccharolyticum</name>
    <dbReference type="NCBI Taxonomy" id="354351"/>
    <lineage>
        <taxon>Bacteria</taxon>
        <taxon>Pseudomonadati</taxon>
        <taxon>Pseudomonadota</taxon>
        <taxon>Alphaproteobacteria</taxon>
        <taxon>Hyphomicrobiales</taxon>
        <taxon>Brucellaceae</taxon>
        <taxon>Pseudochrobactrum</taxon>
    </lineage>
</organism>
<accession>A0A366DPA3</accession>
<keyword evidence="2" id="KW-1185">Reference proteome</keyword>
<dbReference type="RefSeq" id="WP_113945998.1">
    <property type="nucleotide sequence ID" value="NZ_JBHEEG010000019.1"/>
</dbReference>
<evidence type="ECO:0000313" key="1">
    <source>
        <dbReference type="EMBL" id="RBO91038.1"/>
    </source>
</evidence>
<protein>
    <recommendedName>
        <fullName evidence="3">Bacteriophage lambda head decoration protein D</fullName>
    </recommendedName>
</protein>
<comment type="caution">
    <text evidence="1">The sequence shown here is derived from an EMBL/GenBank/DDBJ whole genome shotgun (WGS) entry which is preliminary data.</text>
</comment>
<dbReference type="Proteomes" id="UP000252893">
    <property type="component" value="Unassembled WGS sequence"/>
</dbReference>
<name>A0A366DPA3_9HYPH</name>
<dbReference type="EMBL" id="QNRH01000010">
    <property type="protein sequence ID" value="RBO91038.1"/>
    <property type="molecule type" value="Genomic_DNA"/>
</dbReference>
<evidence type="ECO:0000313" key="2">
    <source>
        <dbReference type="Proteomes" id="UP000252893"/>
    </source>
</evidence>
<reference evidence="1 2" key="1">
    <citation type="submission" date="2018-06" db="EMBL/GenBank/DDBJ databases">
        <title>Genomic Encyclopedia of Type Strains, Phase IV (KMG-IV): sequencing the most valuable type-strain genomes for metagenomic binning, comparative biology and taxonomic classification.</title>
        <authorList>
            <person name="Goeker M."/>
        </authorList>
    </citation>
    <scope>NUCLEOTIDE SEQUENCE [LARGE SCALE GENOMIC DNA]</scope>
    <source>
        <strain evidence="1 2">DSM 25619</strain>
    </source>
</reference>
<sequence>MARYNKIFAGPFTEATPQVHESIVAAATLPGLAVVFNTTGGFSIAGASTNDAVFIAQDNYLTLKGVDDEWKAGDRMIGMAMLDVQLFNVRVPTGQNIAKGAKLTTNATGRFVLAASGDRIIATAEEAFNNTTGSDQLVRVRAAKSHLAAA</sequence>
<dbReference type="AlphaFoldDB" id="A0A366DPA3"/>
<proteinExistence type="predicted"/>
<dbReference type="OrthoDB" id="7448384at2"/>
<gene>
    <name evidence="1" type="ORF">DFR47_11035</name>
</gene>
<evidence type="ECO:0008006" key="3">
    <source>
        <dbReference type="Google" id="ProtNLM"/>
    </source>
</evidence>